<name>A0A261ERU3_9BIFI</name>
<dbReference type="OrthoDB" id="9803456at2"/>
<keyword evidence="2" id="KW-1003">Cell membrane</keyword>
<keyword evidence="5" id="KW-0472">Membrane</keyword>
<sequence>MIDSILVFVAKHASSLPERLVRGAFLLAADILWLLGLGGERQLERNLAHVLHARDGAAPSRHAVRRTARRAMRSYFTYFSEAMTLEARDSATLDARVRGAGAYLDDILANSRHASIPAALGHQGNWDYAGFWSHLHLLPVTTVAERLSNEQLLEEFISIRKRAGIAIFTTKTPGLTDKLKDVMRGEEHRLVPLLADRDLSHHGEFVNAFDSMIRVARGPATLSYDLMTPLYVVNVYREKLHGERRKKAKTPYGYVIDISGKVDPHDYQGMEREEALRAISQEWVRQWCANVMEHPEDWHMLQRVFLEDMDATRMSNVPDDVAHRLEELHKGTRHA</sequence>
<keyword evidence="3" id="KW-0997">Cell inner membrane</keyword>
<proteinExistence type="predicted"/>
<comment type="caution">
    <text evidence="7">The sequence shown here is derived from an EMBL/GenBank/DDBJ whole genome shotgun (WGS) entry which is preliminary data.</text>
</comment>
<dbReference type="RefSeq" id="WP_094691708.1">
    <property type="nucleotide sequence ID" value="NZ_MWWQ01000014.1"/>
</dbReference>
<dbReference type="AlphaFoldDB" id="A0A261ERU3"/>
<evidence type="ECO:0000256" key="6">
    <source>
        <dbReference type="ARBA" id="ARBA00023315"/>
    </source>
</evidence>
<gene>
    <name evidence="7" type="ORF">PSSU_1404</name>
</gene>
<dbReference type="InterPro" id="IPR004960">
    <property type="entry name" value="LipA_acyltrans"/>
</dbReference>
<evidence type="ECO:0000313" key="7">
    <source>
        <dbReference type="EMBL" id="OZG49580.1"/>
    </source>
</evidence>
<evidence type="ECO:0000256" key="3">
    <source>
        <dbReference type="ARBA" id="ARBA00022519"/>
    </source>
</evidence>
<reference evidence="7 8" key="1">
    <citation type="journal article" date="2017" name="BMC Genomics">
        <title>Comparative genomic and phylogenomic analyses of the Bifidobacteriaceae family.</title>
        <authorList>
            <person name="Lugli G.A."/>
            <person name="Milani C."/>
            <person name="Turroni F."/>
            <person name="Duranti S."/>
            <person name="Mancabelli L."/>
            <person name="Mangifesta M."/>
            <person name="Ferrario C."/>
            <person name="Modesto M."/>
            <person name="Mattarelli P."/>
            <person name="Jiri K."/>
            <person name="van Sinderen D."/>
            <person name="Ventura M."/>
        </authorList>
    </citation>
    <scope>NUCLEOTIDE SEQUENCE [LARGE SCALE GENOMIC DNA]</scope>
    <source>
        <strain evidence="7 8">DSM 24744</strain>
    </source>
</reference>
<evidence type="ECO:0000256" key="2">
    <source>
        <dbReference type="ARBA" id="ARBA00022475"/>
    </source>
</evidence>
<evidence type="ECO:0000313" key="8">
    <source>
        <dbReference type="Proteomes" id="UP000216454"/>
    </source>
</evidence>
<keyword evidence="8" id="KW-1185">Reference proteome</keyword>
<dbReference type="EMBL" id="MWWQ01000014">
    <property type="protein sequence ID" value="OZG49580.1"/>
    <property type="molecule type" value="Genomic_DNA"/>
</dbReference>
<dbReference type="NCBIfam" id="NF005919">
    <property type="entry name" value="PRK07920.1"/>
    <property type="match status" value="1"/>
</dbReference>
<dbReference type="GO" id="GO:0016746">
    <property type="term" value="F:acyltransferase activity"/>
    <property type="evidence" value="ECO:0007669"/>
    <property type="project" value="UniProtKB-KW"/>
</dbReference>
<dbReference type="Proteomes" id="UP000216454">
    <property type="component" value="Unassembled WGS sequence"/>
</dbReference>
<keyword evidence="4 7" id="KW-0808">Transferase</keyword>
<organism evidence="7 8">
    <name type="scientific">Pseudoscardovia suis</name>
    <dbReference type="NCBI Taxonomy" id="987063"/>
    <lineage>
        <taxon>Bacteria</taxon>
        <taxon>Bacillati</taxon>
        <taxon>Actinomycetota</taxon>
        <taxon>Actinomycetes</taxon>
        <taxon>Bifidobacteriales</taxon>
        <taxon>Bifidobacteriaceae</taxon>
        <taxon>Pseudoscardovia</taxon>
    </lineage>
</organism>
<evidence type="ECO:0000256" key="1">
    <source>
        <dbReference type="ARBA" id="ARBA00004533"/>
    </source>
</evidence>
<keyword evidence="6 7" id="KW-0012">Acyltransferase</keyword>
<comment type="subcellular location">
    <subcellularLocation>
        <location evidence="1">Cell inner membrane</location>
    </subcellularLocation>
</comment>
<evidence type="ECO:0000256" key="5">
    <source>
        <dbReference type="ARBA" id="ARBA00023136"/>
    </source>
</evidence>
<dbReference type="Pfam" id="PF03279">
    <property type="entry name" value="Lip_A_acyltrans"/>
    <property type="match status" value="1"/>
</dbReference>
<dbReference type="PANTHER" id="PTHR30606">
    <property type="entry name" value="LIPID A BIOSYNTHESIS LAUROYL ACYLTRANSFERASE"/>
    <property type="match status" value="1"/>
</dbReference>
<accession>A0A261ERU3</accession>
<dbReference type="PANTHER" id="PTHR30606:SF10">
    <property type="entry name" value="PHOSPHATIDYLINOSITOL MANNOSIDE ACYLTRANSFERASE"/>
    <property type="match status" value="1"/>
</dbReference>
<evidence type="ECO:0000256" key="4">
    <source>
        <dbReference type="ARBA" id="ARBA00022679"/>
    </source>
</evidence>
<dbReference type="GO" id="GO:0005886">
    <property type="term" value="C:plasma membrane"/>
    <property type="evidence" value="ECO:0007669"/>
    <property type="project" value="UniProtKB-SubCell"/>
</dbReference>
<protein>
    <submittedName>
        <fullName evidence="7">Lauroyl acyltransferase</fullName>
    </submittedName>
</protein>
<dbReference type="GO" id="GO:0009247">
    <property type="term" value="P:glycolipid biosynthetic process"/>
    <property type="evidence" value="ECO:0007669"/>
    <property type="project" value="UniProtKB-ARBA"/>
</dbReference>